<protein>
    <submittedName>
        <fullName evidence="1">Uncharacterized protein</fullName>
    </submittedName>
</protein>
<reference evidence="1 2" key="1">
    <citation type="journal article" date="2016" name="Eur. J. Clin. Microbiol. Infect. Dis.">
        <title>Whole genome sequencing as a tool for phylogenetic analysis of clinical strains of Mitis group streptococci.</title>
        <authorList>
            <person name="Rasmussen L.H."/>
            <person name="Dargis R."/>
            <person name="Hojholt K."/>
            <person name="Christensen J.J."/>
            <person name="Skovgaard O."/>
            <person name="Justesen U.S."/>
            <person name="Rosenvinge F.S."/>
            <person name="Moser C."/>
            <person name="Lukjancenko O."/>
            <person name="Rasmussen S."/>
            <person name="Nielsen X.C."/>
        </authorList>
    </citation>
    <scope>NUCLEOTIDE SEQUENCE [LARGE SCALE GENOMIC DNA]</scope>
    <source>
        <strain evidence="1 2">OD_311844-09</strain>
    </source>
</reference>
<name>A0A1X1I4M5_STROR</name>
<evidence type="ECO:0000313" key="1">
    <source>
        <dbReference type="EMBL" id="ORO68049.1"/>
    </source>
</evidence>
<gene>
    <name evidence="1" type="ORF">B7714_01295</name>
</gene>
<dbReference type="Proteomes" id="UP000193982">
    <property type="component" value="Unassembled WGS sequence"/>
</dbReference>
<organism evidence="1 2">
    <name type="scientific">Streptococcus oralis subsp. oralis</name>
    <dbReference type="NCBI Taxonomy" id="1891914"/>
    <lineage>
        <taxon>Bacteria</taxon>
        <taxon>Bacillati</taxon>
        <taxon>Bacillota</taxon>
        <taxon>Bacilli</taxon>
        <taxon>Lactobacillales</taxon>
        <taxon>Streptococcaceae</taxon>
        <taxon>Streptococcus</taxon>
    </lineage>
</organism>
<sequence length="60" mass="7167">MALDFFISRTSCLKVLSYYTALVLFSQVISEEKLKKAYFLLLILEKVLFFKKTNYKKPFF</sequence>
<comment type="caution">
    <text evidence="1">The sequence shown here is derived from an EMBL/GenBank/DDBJ whole genome shotgun (WGS) entry which is preliminary data.</text>
</comment>
<dbReference type="EMBL" id="NCUR01000008">
    <property type="protein sequence ID" value="ORO68049.1"/>
    <property type="molecule type" value="Genomic_DNA"/>
</dbReference>
<evidence type="ECO:0000313" key="2">
    <source>
        <dbReference type="Proteomes" id="UP000193982"/>
    </source>
</evidence>
<dbReference type="AlphaFoldDB" id="A0A1X1I4M5"/>
<proteinExistence type="predicted"/>
<accession>A0A1X1I4M5</accession>